<evidence type="ECO:0000313" key="6">
    <source>
        <dbReference type="Proteomes" id="UP001276300"/>
    </source>
</evidence>
<dbReference type="EC" id="2.1.-.-" evidence="5"/>
<evidence type="ECO:0000313" key="5">
    <source>
        <dbReference type="EMBL" id="MDW3780262.1"/>
    </source>
</evidence>
<keyword evidence="1 5" id="KW-0489">Methyltransferase</keyword>
<evidence type="ECO:0000256" key="2">
    <source>
        <dbReference type="ARBA" id="ARBA00022679"/>
    </source>
</evidence>
<organism evidence="5 6">
    <name type="scientific">Kluyvera cryocrescens</name>
    <name type="common">Kluyvera citrophila</name>
    <dbReference type="NCBI Taxonomy" id="580"/>
    <lineage>
        <taxon>Bacteria</taxon>
        <taxon>Pseudomonadati</taxon>
        <taxon>Pseudomonadota</taxon>
        <taxon>Gammaproteobacteria</taxon>
        <taxon>Enterobacterales</taxon>
        <taxon>Enterobacteriaceae</taxon>
        <taxon>Kluyvera</taxon>
    </lineage>
</organism>
<dbReference type="PANTHER" id="PTHR43464">
    <property type="entry name" value="METHYLTRANSFERASE"/>
    <property type="match status" value="1"/>
</dbReference>
<gene>
    <name evidence="5" type="ORF">QWU01_26075</name>
</gene>
<dbReference type="PANTHER" id="PTHR43464:SF19">
    <property type="entry name" value="UBIQUINONE BIOSYNTHESIS O-METHYLTRANSFERASE, MITOCHONDRIAL"/>
    <property type="match status" value="1"/>
</dbReference>
<dbReference type="Pfam" id="PF13649">
    <property type="entry name" value="Methyltransf_25"/>
    <property type="match status" value="1"/>
</dbReference>
<dbReference type="InterPro" id="IPR041698">
    <property type="entry name" value="Methyltransf_25"/>
</dbReference>
<proteinExistence type="predicted"/>
<keyword evidence="3" id="KW-0949">S-adenosyl-L-methionine</keyword>
<comment type="caution">
    <text evidence="5">The sequence shown here is derived from an EMBL/GenBank/DDBJ whole genome shotgun (WGS) entry which is preliminary data.</text>
</comment>
<feature type="domain" description="Methyltransferase" evidence="4">
    <location>
        <begin position="54"/>
        <end position="145"/>
    </location>
</feature>
<dbReference type="AlphaFoldDB" id="A0AAW9CIK6"/>
<dbReference type="GO" id="GO:0008168">
    <property type="term" value="F:methyltransferase activity"/>
    <property type="evidence" value="ECO:0007669"/>
    <property type="project" value="UniProtKB-KW"/>
</dbReference>
<dbReference type="SUPFAM" id="SSF53335">
    <property type="entry name" value="S-adenosyl-L-methionine-dependent methyltransferases"/>
    <property type="match status" value="1"/>
</dbReference>
<name>A0AAW9CIK6_KLUCR</name>
<dbReference type="CDD" id="cd02440">
    <property type="entry name" value="AdoMet_MTases"/>
    <property type="match status" value="1"/>
</dbReference>
<dbReference type="InterPro" id="IPR029063">
    <property type="entry name" value="SAM-dependent_MTases_sf"/>
</dbReference>
<protein>
    <submittedName>
        <fullName evidence="5">Class I SAM-dependent methyltransferase</fullName>
        <ecNumber evidence="5">2.1.-.-</ecNumber>
    </submittedName>
</protein>
<accession>A0AAW9CIK6</accession>
<dbReference type="GO" id="GO:0032259">
    <property type="term" value="P:methylation"/>
    <property type="evidence" value="ECO:0007669"/>
    <property type="project" value="UniProtKB-KW"/>
</dbReference>
<keyword evidence="2 5" id="KW-0808">Transferase</keyword>
<sequence length="214" mass="23394">MRLFTNNGVGMRDIEQTPEIFWESHYDAMSPISNGIPGKIVVRFSEGLIPGKALELGCGRGDDAVWLAQQGWQVTAVDLSYRAIEYAAANASRSGVNINFERHDLTQTFPSGEFDLIVASFLESPLEFDRAPLFRAAFGHLAPGGLLLITSHGKVPNWSKHVRPFLPASEVLASLGPLPQGWEVQFCDEVSRVMTGPEGQQDEVSDAVVALKRA</sequence>
<dbReference type="EMBL" id="JAUEQX010000032">
    <property type="protein sequence ID" value="MDW3780262.1"/>
    <property type="molecule type" value="Genomic_DNA"/>
</dbReference>
<reference evidence="5" key="1">
    <citation type="journal article" date="2023" name="J Glob Antimicrob Resist">
        <title>Emergence of NDM-1 and KPC-3 carbapenemases in Kluyvera cryocrescens: Investigating genetic heterogeneity and acquisition routes of blaNDM-1 in Enterobacterales species in Portugal.</title>
        <authorList>
            <person name="Loiodice M."/>
            <person name="Ribeiro M."/>
            <person name="Peixe L."/>
            <person name="Novais A."/>
        </authorList>
    </citation>
    <scope>NUCLEOTIDE SEQUENCE</scope>
    <source>
        <strain evidence="5">K629</strain>
    </source>
</reference>
<evidence type="ECO:0000259" key="4">
    <source>
        <dbReference type="Pfam" id="PF13649"/>
    </source>
</evidence>
<evidence type="ECO:0000256" key="1">
    <source>
        <dbReference type="ARBA" id="ARBA00022603"/>
    </source>
</evidence>
<evidence type="ECO:0000256" key="3">
    <source>
        <dbReference type="ARBA" id="ARBA00022691"/>
    </source>
</evidence>
<dbReference type="Proteomes" id="UP001276300">
    <property type="component" value="Unassembled WGS sequence"/>
</dbReference>
<dbReference type="Gene3D" id="3.40.50.150">
    <property type="entry name" value="Vaccinia Virus protein VP39"/>
    <property type="match status" value="1"/>
</dbReference>